<feature type="domain" description="Ig-like" evidence="1">
    <location>
        <begin position="1"/>
        <end position="109"/>
    </location>
</feature>
<dbReference type="FunFam" id="2.60.40.10:FF:001230">
    <property type="entry name" value="Immunoglobulin kappa variable 8-16"/>
    <property type="match status" value="1"/>
</dbReference>
<dbReference type="InterPro" id="IPR050150">
    <property type="entry name" value="IgV_Light_Chain"/>
</dbReference>
<protein>
    <submittedName>
        <fullName evidence="2">Si:dkey-234i14.13</fullName>
    </submittedName>
</protein>
<reference evidence="2" key="1">
    <citation type="submission" date="2025-08" db="UniProtKB">
        <authorList>
            <consortium name="Ensembl"/>
        </authorList>
    </citation>
    <scope>IDENTIFICATION</scope>
</reference>
<dbReference type="Proteomes" id="UP000694701">
    <property type="component" value="Unplaced"/>
</dbReference>
<dbReference type="AlphaFoldDB" id="A0A8C2IFI0"/>
<dbReference type="Gene3D" id="2.60.40.10">
    <property type="entry name" value="Immunoglobulins"/>
    <property type="match status" value="1"/>
</dbReference>
<accession>A0A8C2IFI0</accession>
<dbReference type="SUPFAM" id="SSF48726">
    <property type="entry name" value="Immunoglobulin"/>
    <property type="match status" value="1"/>
</dbReference>
<dbReference type="SMART" id="SM00406">
    <property type="entry name" value="IGv"/>
    <property type="match status" value="1"/>
</dbReference>
<dbReference type="Ensembl" id="ENSCCRT00020086937.1">
    <property type="protein sequence ID" value="ENSCCRP00020079311.1"/>
    <property type="gene ID" value="ENSCCRG00020036860.1"/>
</dbReference>
<evidence type="ECO:0000313" key="3">
    <source>
        <dbReference type="Proteomes" id="UP000694701"/>
    </source>
</evidence>
<dbReference type="InterPro" id="IPR013106">
    <property type="entry name" value="Ig_V-set"/>
</dbReference>
<dbReference type="InterPro" id="IPR036179">
    <property type="entry name" value="Ig-like_dom_sf"/>
</dbReference>
<proteinExistence type="predicted"/>
<sequence length="109" mass="11913">QVTVTQTPSVKTVQIGESVTINCKTNTVVSNGCPGSYTCMAWYQQKPGEAPKLLIRYAVQRVSNTPSRFSGSGSITVFTLTISGVQTEATGDYYCQSFHEINSKYVFTQ</sequence>
<dbReference type="InterPro" id="IPR013783">
    <property type="entry name" value="Ig-like_fold"/>
</dbReference>
<name>A0A8C2IFI0_CYPCA</name>
<dbReference type="PANTHER" id="PTHR23267">
    <property type="entry name" value="IMMUNOGLOBULIN LIGHT CHAIN"/>
    <property type="match status" value="1"/>
</dbReference>
<dbReference type="PROSITE" id="PS50835">
    <property type="entry name" value="IG_LIKE"/>
    <property type="match status" value="1"/>
</dbReference>
<dbReference type="InterPro" id="IPR003599">
    <property type="entry name" value="Ig_sub"/>
</dbReference>
<dbReference type="SMART" id="SM00409">
    <property type="entry name" value="IG"/>
    <property type="match status" value="1"/>
</dbReference>
<dbReference type="InterPro" id="IPR007110">
    <property type="entry name" value="Ig-like_dom"/>
</dbReference>
<dbReference type="Pfam" id="PF07686">
    <property type="entry name" value="V-set"/>
    <property type="match status" value="1"/>
</dbReference>
<organism evidence="2 3">
    <name type="scientific">Cyprinus carpio</name>
    <name type="common">Common carp</name>
    <dbReference type="NCBI Taxonomy" id="7962"/>
    <lineage>
        <taxon>Eukaryota</taxon>
        <taxon>Metazoa</taxon>
        <taxon>Chordata</taxon>
        <taxon>Craniata</taxon>
        <taxon>Vertebrata</taxon>
        <taxon>Euteleostomi</taxon>
        <taxon>Actinopterygii</taxon>
        <taxon>Neopterygii</taxon>
        <taxon>Teleostei</taxon>
        <taxon>Ostariophysi</taxon>
        <taxon>Cypriniformes</taxon>
        <taxon>Cyprinidae</taxon>
        <taxon>Cyprininae</taxon>
        <taxon>Cyprinus</taxon>
    </lineage>
</organism>
<evidence type="ECO:0000313" key="2">
    <source>
        <dbReference type="Ensembl" id="ENSCCRP00020079311.1"/>
    </source>
</evidence>
<evidence type="ECO:0000259" key="1">
    <source>
        <dbReference type="PROSITE" id="PS50835"/>
    </source>
</evidence>